<proteinExistence type="predicted"/>
<feature type="region of interest" description="Disordered" evidence="1">
    <location>
        <begin position="42"/>
        <end position="67"/>
    </location>
</feature>
<sequence length="582" mass="66838">MATTTMFQRPRVEDGLSDEEVFPFGDNLSPRKLYFQPNSTAKSSFLSDEYSRKSLREHSAPTEGNEKVGLLERRLSLNLDPKISSEVVRFSEEKAAGLRNSKGEEWSVSLKHRLEEDLDRQVREALDTPPLIRIRRNHEKARQKLQNLWGTLSDEEDQDKLKEGEGCQDDGNHGENKDNEDREDELSRVDTAASEIRAKARHRRKPLHIALQRFQRLQRSNYDEYPETISKQGTFSGVFGLERSIEEALAEEAEEKKEEEKKALEEEKERETSQYYQPSPSLHLSPRAIRIEMFKGYTRNGFKQLLMTGGNSKHLTRIKSGIYMDRNGIIVTRDGPFWPSEHGPLLPTPRFICASPLEPEKLMSAKDSKVSRGDNNAQVSTMSWGKERRMSDVNFAVDPGHTLFPRLYNFSGCVNHIQGSWNSVYTTTWKDQEDNAWLPPETRVVTYNGYRKTNLLNAFVTGRLRDGSRIRRRKDGTYVDKYGIVLSKDGPFWPSKIGVMLYKTQHLQAVPEYYELVSSYMFSRSNSLNRWCFVIFPHVLDRLSLAVRFELISEGCGNDSGARKQNSPVFLVTYIGIACITV</sequence>
<protein>
    <submittedName>
        <fullName evidence="2">Uncharacterized protein</fullName>
    </submittedName>
</protein>
<dbReference type="EMBL" id="GG666531">
    <property type="protein sequence ID" value="EEN58352.1"/>
    <property type="molecule type" value="Genomic_DNA"/>
</dbReference>
<feature type="compositionally biased region" description="Basic and acidic residues" evidence="1">
    <location>
        <begin position="254"/>
        <end position="272"/>
    </location>
</feature>
<dbReference type="AlphaFoldDB" id="C3YML1"/>
<feature type="compositionally biased region" description="Basic and acidic residues" evidence="1">
    <location>
        <begin position="49"/>
        <end position="67"/>
    </location>
</feature>
<evidence type="ECO:0000313" key="2">
    <source>
        <dbReference type="EMBL" id="EEN58352.1"/>
    </source>
</evidence>
<name>C3YML1_BRAFL</name>
<gene>
    <name evidence="2" type="ORF">BRAFLDRAFT_98030</name>
</gene>
<feature type="region of interest" description="Disordered" evidence="1">
    <location>
        <begin position="148"/>
        <end position="188"/>
    </location>
</feature>
<feature type="region of interest" description="Disordered" evidence="1">
    <location>
        <begin position="250"/>
        <end position="281"/>
    </location>
</feature>
<accession>C3YML1</accession>
<organism>
    <name type="scientific">Branchiostoma floridae</name>
    <name type="common">Florida lancelet</name>
    <name type="synonym">Amphioxus</name>
    <dbReference type="NCBI Taxonomy" id="7739"/>
    <lineage>
        <taxon>Eukaryota</taxon>
        <taxon>Metazoa</taxon>
        <taxon>Chordata</taxon>
        <taxon>Cephalochordata</taxon>
        <taxon>Leptocardii</taxon>
        <taxon>Amphioxiformes</taxon>
        <taxon>Branchiostomatidae</taxon>
        <taxon>Branchiostoma</taxon>
    </lineage>
</organism>
<dbReference type="InParanoid" id="C3YML1"/>
<feature type="compositionally biased region" description="Basic and acidic residues" evidence="1">
    <location>
        <begin position="159"/>
        <end position="188"/>
    </location>
</feature>
<evidence type="ECO:0000256" key="1">
    <source>
        <dbReference type="SAM" id="MobiDB-lite"/>
    </source>
</evidence>
<reference evidence="2" key="1">
    <citation type="journal article" date="2008" name="Nature">
        <title>The amphioxus genome and the evolution of the chordate karyotype.</title>
        <authorList>
            <consortium name="US DOE Joint Genome Institute (JGI-PGF)"/>
            <person name="Putnam N.H."/>
            <person name="Butts T."/>
            <person name="Ferrier D.E.K."/>
            <person name="Furlong R.F."/>
            <person name="Hellsten U."/>
            <person name="Kawashima T."/>
            <person name="Robinson-Rechavi M."/>
            <person name="Shoguchi E."/>
            <person name="Terry A."/>
            <person name="Yu J.-K."/>
            <person name="Benito-Gutierrez E.L."/>
            <person name="Dubchak I."/>
            <person name="Garcia-Fernandez J."/>
            <person name="Gibson-Brown J.J."/>
            <person name="Grigoriev I.V."/>
            <person name="Horton A.C."/>
            <person name="de Jong P.J."/>
            <person name="Jurka J."/>
            <person name="Kapitonov V.V."/>
            <person name="Kohara Y."/>
            <person name="Kuroki Y."/>
            <person name="Lindquist E."/>
            <person name="Lucas S."/>
            <person name="Osoegawa K."/>
            <person name="Pennacchio L.A."/>
            <person name="Salamov A.A."/>
            <person name="Satou Y."/>
            <person name="Sauka-Spengler T."/>
            <person name="Schmutz J."/>
            <person name="Shin-I T."/>
            <person name="Toyoda A."/>
            <person name="Bronner-Fraser M."/>
            <person name="Fujiyama A."/>
            <person name="Holland L.Z."/>
            <person name="Holland P.W.H."/>
            <person name="Satoh N."/>
            <person name="Rokhsar D.S."/>
        </authorList>
    </citation>
    <scope>NUCLEOTIDE SEQUENCE [LARGE SCALE GENOMIC DNA]</scope>
    <source>
        <strain evidence="2">S238N-H82</strain>
        <tissue evidence="2">Testes</tissue>
    </source>
</reference>